<dbReference type="GO" id="GO:0000166">
    <property type="term" value="F:nucleotide binding"/>
    <property type="evidence" value="ECO:0007669"/>
    <property type="project" value="UniProtKB-KW"/>
</dbReference>
<dbReference type="Proteomes" id="UP000480122">
    <property type="component" value="Unassembled WGS sequence"/>
</dbReference>
<proteinExistence type="predicted"/>
<keyword evidence="4" id="KW-0547">Nucleotide-binding</keyword>
<dbReference type="RefSeq" id="WP_166548681.1">
    <property type="nucleotide sequence ID" value="NZ_BAAAIA010000012.1"/>
</dbReference>
<reference evidence="6 7" key="1">
    <citation type="submission" date="2019-11" db="EMBL/GenBank/DDBJ databases">
        <title>Agromyces kandeliae sp. nov., isolated from mangrove soil.</title>
        <authorList>
            <person name="Wang R."/>
        </authorList>
    </citation>
    <scope>NUCLEOTIDE SEQUENCE [LARGE SCALE GENOMIC DNA]</scope>
    <source>
        <strain evidence="6 7">JCM 11431</strain>
    </source>
</reference>
<dbReference type="GO" id="GO:0004540">
    <property type="term" value="F:RNA nuclease activity"/>
    <property type="evidence" value="ECO:0007669"/>
    <property type="project" value="InterPro"/>
</dbReference>
<evidence type="ECO:0000256" key="2">
    <source>
        <dbReference type="ARBA" id="ARBA00022649"/>
    </source>
</evidence>
<gene>
    <name evidence="6" type="ORF">GLX25_09915</name>
</gene>
<keyword evidence="1" id="KW-0597">Phosphoprotein</keyword>
<dbReference type="AlphaFoldDB" id="A0A7C9HR53"/>
<evidence type="ECO:0000256" key="3">
    <source>
        <dbReference type="ARBA" id="ARBA00022722"/>
    </source>
</evidence>
<keyword evidence="3" id="KW-0540">Nuclease</keyword>
<keyword evidence="2" id="KW-1277">Toxin-antitoxin system</keyword>
<dbReference type="GO" id="GO:0110001">
    <property type="term" value="C:toxin-antitoxin complex"/>
    <property type="evidence" value="ECO:0007669"/>
    <property type="project" value="InterPro"/>
</dbReference>
<name>A0A7C9HR53_9MICO</name>
<sequence>MSRSDRELVDDALAHLAALKRHLERGDLDDETVADAVSLRLAAAIEAVSHASDGYRERTFGADWKFIWATRNRIAHGYAYIDLTIIRDTVEQDLPEFEDKLRRSVRTTDG</sequence>
<comment type="caution">
    <text evidence="6">The sequence shown here is derived from an EMBL/GenBank/DDBJ whole genome shotgun (WGS) entry which is preliminary data.</text>
</comment>
<dbReference type="InterPro" id="IPR008201">
    <property type="entry name" value="HepT-like"/>
</dbReference>
<keyword evidence="7" id="KW-1185">Reference proteome</keyword>
<evidence type="ECO:0000256" key="5">
    <source>
        <dbReference type="ARBA" id="ARBA00022801"/>
    </source>
</evidence>
<dbReference type="PANTHER" id="PTHR34139:SF1">
    <property type="entry name" value="RNASE MJ1380-RELATED"/>
    <property type="match status" value="1"/>
</dbReference>
<evidence type="ECO:0000313" key="6">
    <source>
        <dbReference type="EMBL" id="MUN07429.1"/>
    </source>
</evidence>
<protein>
    <submittedName>
        <fullName evidence="6">DUF86 domain-containing protein</fullName>
    </submittedName>
</protein>
<organism evidence="6 7">
    <name type="scientific">Agromyces luteolus</name>
    <dbReference type="NCBI Taxonomy" id="88373"/>
    <lineage>
        <taxon>Bacteria</taxon>
        <taxon>Bacillati</taxon>
        <taxon>Actinomycetota</taxon>
        <taxon>Actinomycetes</taxon>
        <taxon>Micrococcales</taxon>
        <taxon>Microbacteriaceae</taxon>
        <taxon>Agromyces</taxon>
    </lineage>
</organism>
<dbReference type="GO" id="GO:0016787">
    <property type="term" value="F:hydrolase activity"/>
    <property type="evidence" value="ECO:0007669"/>
    <property type="project" value="UniProtKB-KW"/>
</dbReference>
<evidence type="ECO:0000256" key="1">
    <source>
        <dbReference type="ARBA" id="ARBA00022553"/>
    </source>
</evidence>
<dbReference type="InterPro" id="IPR051813">
    <property type="entry name" value="HepT_RNase_toxin"/>
</dbReference>
<evidence type="ECO:0000256" key="4">
    <source>
        <dbReference type="ARBA" id="ARBA00022741"/>
    </source>
</evidence>
<dbReference type="EMBL" id="WODA01000018">
    <property type="protein sequence ID" value="MUN07429.1"/>
    <property type="molecule type" value="Genomic_DNA"/>
</dbReference>
<evidence type="ECO:0000313" key="7">
    <source>
        <dbReference type="Proteomes" id="UP000480122"/>
    </source>
</evidence>
<keyword evidence="5" id="KW-0378">Hydrolase</keyword>
<dbReference type="Pfam" id="PF01934">
    <property type="entry name" value="HepT-like"/>
    <property type="match status" value="1"/>
</dbReference>
<dbReference type="PANTHER" id="PTHR34139">
    <property type="entry name" value="UPF0331 PROTEIN MJ0127"/>
    <property type="match status" value="1"/>
</dbReference>
<accession>A0A7C9HR53</accession>